<organism evidence="2 3">
    <name type="scientific">Butyrivibrio hungatei</name>
    <dbReference type="NCBI Taxonomy" id="185008"/>
    <lineage>
        <taxon>Bacteria</taxon>
        <taxon>Bacillati</taxon>
        <taxon>Bacillota</taxon>
        <taxon>Clostridia</taxon>
        <taxon>Lachnospirales</taxon>
        <taxon>Lachnospiraceae</taxon>
        <taxon>Butyrivibrio</taxon>
    </lineage>
</organism>
<reference evidence="3" key="1">
    <citation type="submission" date="2016-10" db="EMBL/GenBank/DDBJ databases">
        <authorList>
            <person name="Varghese N."/>
            <person name="Submissions S."/>
        </authorList>
    </citation>
    <scope>NUCLEOTIDE SEQUENCE [LARGE SCALE GENOMIC DNA]</scope>
    <source>
        <strain evidence="3">XBD2006</strain>
    </source>
</reference>
<dbReference type="GO" id="GO:0016747">
    <property type="term" value="F:acyltransferase activity, transferring groups other than amino-acyl groups"/>
    <property type="evidence" value="ECO:0007669"/>
    <property type="project" value="InterPro"/>
</dbReference>
<evidence type="ECO:0000313" key="2">
    <source>
        <dbReference type="EMBL" id="SCY34123.1"/>
    </source>
</evidence>
<keyword evidence="3" id="KW-1185">Reference proteome</keyword>
<dbReference type="RefSeq" id="WP_074462755.1">
    <property type="nucleotide sequence ID" value="NZ_FMUR01000013.1"/>
</dbReference>
<evidence type="ECO:0000313" key="3">
    <source>
        <dbReference type="Proteomes" id="UP000183047"/>
    </source>
</evidence>
<feature type="domain" description="N-acetyltransferase" evidence="1">
    <location>
        <begin position="133"/>
        <end position="206"/>
    </location>
</feature>
<accession>A0A1G5F4G6</accession>
<dbReference type="InterPro" id="IPR016181">
    <property type="entry name" value="Acyl_CoA_acyltransferase"/>
</dbReference>
<gene>
    <name evidence="2" type="ORF">SAMN02910451_02248</name>
</gene>
<proteinExistence type="predicted"/>
<dbReference type="SUPFAM" id="SSF55729">
    <property type="entry name" value="Acyl-CoA N-acyltransferases (Nat)"/>
    <property type="match status" value="1"/>
</dbReference>
<dbReference type="STRING" id="185008.bhn_I0239"/>
<dbReference type="AlphaFoldDB" id="A0A1G5F4G6"/>
<dbReference type="OrthoDB" id="2593184at2"/>
<dbReference type="InterPro" id="IPR000182">
    <property type="entry name" value="GNAT_dom"/>
</dbReference>
<dbReference type="PROSITE" id="PS51186">
    <property type="entry name" value="GNAT"/>
    <property type="match status" value="1"/>
</dbReference>
<protein>
    <submittedName>
        <fullName evidence="2">Acetyltransferase (GNAT) family protein</fullName>
    </submittedName>
</protein>
<name>A0A1G5F4G6_9FIRM</name>
<dbReference type="Gene3D" id="3.40.630.30">
    <property type="match status" value="1"/>
</dbReference>
<keyword evidence="2" id="KW-0808">Transferase</keyword>
<dbReference type="EMBL" id="FMUR01000013">
    <property type="protein sequence ID" value="SCY34123.1"/>
    <property type="molecule type" value="Genomic_DNA"/>
</dbReference>
<dbReference type="Proteomes" id="UP000183047">
    <property type="component" value="Unassembled WGS sequence"/>
</dbReference>
<sequence length="208" mass="23939">MIKLTGLSDSEVDVIAKQIADAFYDYEYNKEDQGLIKFIPNRESMYTYIGGIIRAAYRSGIIYTTSEKREGFLVLSGEGVGTVGFVDGMKMISAEKRALGGFKKMKEFISACFSNGHSIETRMKKAKKKFIKIEVLVVRKEFQKQGFMKKMLKYVYDMADKKGISVILDTDDKDKSERYRYLGMELDRVRNCGENFHMYDLIRKPEIA</sequence>
<dbReference type="Pfam" id="PF00583">
    <property type="entry name" value="Acetyltransf_1"/>
    <property type="match status" value="1"/>
</dbReference>
<evidence type="ECO:0000259" key="1">
    <source>
        <dbReference type="PROSITE" id="PS51186"/>
    </source>
</evidence>